<dbReference type="Proteomes" id="UP000433883">
    <property type="component" value="Unassembled WGS sequence"/>
</dbReference>
<proteinExistence type="predicted"/>
<dbReference type="InterPro" id="IPR039961">
    <property type="entry name" value="Nuo9.5"/>
</dbReference>
<dbReference type="EMBL" id="WNWQ01000240">
    <property type="protein sequence ID" value="KAE9973202.1"/>
    <property type="molecule type" value="Genomic_DNA"/>
</dbReference>
<keyword evidence="1" id="KW-0472">Membrane</keyword>
<dbReference type="EMBL" id="WNWS01000225">
    <property type="protein sequence ID" value="KAE9974148.1"/>
    <property type="molecule type" value="Genomic_DNA"/>
</dbReference>
<organism evidence="2 5">
    <name type="scientific">Venturia inaequalis</name>
    <name type="common">Apple scab fungus</name>
    <dbReference type="NCBI Taxonomy" id="5025"/>
    <lineage>
        <taxon>Eukaryota</taxon>
        <taxon>Fungi</taxon>
        <taxon>Dikarya</taxon>
        <taxon>Ascomycota</taxon>
        <taxon>Pezizomycotina</taxon>
        <taxon>Dothideomycetes</taxon>
        <taxon>Pleosporomycetidae</taxon>
        <taxon>Venturiales</taxon>
        <taxon>Venturiaceae</taxon>
        <taxon>Venturia</taxon>
    </lineage>
</organism>
<evidence type="ECO:0000313" key="7">
    <source>
        <dbReference type="Proteomes" id="UP000490939"/>
    </source>
</evidence>
<evidence type="ECO:0000313" key="4">
    <source>
        <dbReference type="EMBL" id="KAE9994819.1"/>
    </source>
</evidence>
<evidence type="ECO:0008006" key="8">
    <source>
        <dbReference type="Google" id="ProtNLM"/>
    </source>
</evidence>
<keyword evidence="1" id="KW-1133">Transmembrane helix</keyword>
<dbReference type="OrthoDB" id="2093409at2759"/>
<protein>
    <recommendedName>
        <fullName evidence="8">NADH-ubiquinone oxidoreductase 9.5 kDa subunit</fullName>
    </recommendedName>
</protein>
<evidence type="ECO:0000313" key="2">
    <source>
        <dbReference type="EMBL" id="KAE9973202.1"/>
    </source>
</evidence>
<dbReference type="PANTHER" id="PTHR38488">
    <property type="entry name" value="OXIDOREDUCTASE 9.5 KDA SUBUNIT, PUTATIVE (AFU_ORTHOLOGUE AFUA_5G08980)-RELATED"/>
    <property type="match status" value="1"/>
</dbReference>
<evidence type="ECO:0000313" key="5">
    <source>
        <dbReference type="Proteomes" id="UP000433883"/>
    </source>
</evidence>
<dbReference type="CDD" id="cd22903">
    <property type="entry name" value="NI9M"/>
    <property type="match status" value="1"/>
</dbReference>
<accession>A0A8H3ULU0</accession>
<dbReference type="EMBL" id="WNWR01000001">
    <property type="protein sequence ID" value="KAE9994819.1"/>
    <property type="molecule type" value="Genomic_DNA"/>
</dbReference>
<evidence type="ECO:0000256" key="1">
    <source>
        <dbReference type="SAM" id="Phobius"/>
    </source>
</evidence>
<name>A0A8H3ULU0_VENIN</name>
<keyword evidence="7" id="KW-1185">Reference proteome</keyword>
<sequence>MVLSKPYFWAQPIKYLRWSSHEKPALFWSCIIGIIGPISMVTVPPIREYYGDKRRPRIPLTYPIPAGPRKIPEGFDD</sequence>
<dbReference type="Proteomes" id="UP000490939">
    <property type="component" value="Unassembled WGS sequence"/>
</dbReference>
<dbReference type="AlphaFoldDB" id="A0A8H3ULU0"/>
<evidence type="ECO:0000313" key="3">
    <source>
        <dbReference type="EMBL" id="KAE9974148.1"/>
    </source>
</evidence>
<gene>
    <name evidence="2" type="ORF">BLS_003723</name>
    <name evidence="4" type="ORF">EG327_000032</name>
    <name evidence="3" type="ORF">EG328_004008</name>
</gene>
<dbReference type="PANTHER" id="PTHR38488:SF1">
    <property type="entry name" value="OXIDOREDUCTASE 9.5 KDA SUBUNIT, PUTATIVE (AFU_ORTHOLOGUE AFUA_5G08980)-RELATED"/>
    <property type="match status" value="1"/>
</dbReference>
<dbReference type="Proteomes" id="UP000447873">
    <property type="component" value="Unassembled WGS sequence"/>
</dbReference>
<comment type="caution">
    <text evidence="2">The sequence shown here is derived from an EMBL/GenBank/DDBJ whole genome shotgun (WGS) entry which is preliminary data.</text>
</comment>
<feature type="transmembrane region" description="Helical" evidence="1">
    <location>
        <begin position="25"/>
        <end position="46"/>
    </location>
</feature>
<reference evidence="2 5" key="1">
    <citation type="submission" date="2019-11" db="EMBL/GenBank/DDBJ databases">
        <title>Venturia inaequalis Genome Resource.</title>
        <authorList>
            <person name="Lichtner F.J."/>
        </authorList>
    </citation>
    <scope>NUCLEOTIDE SEQUENCE [LARGE SCALE GENOMIC DNA]</scope>
    <source>
        <strain evidence="3 6">120213</strain>
        <strain evidence="2">Bline_iso_100314</strain>
        <strain evidence="4 7">DMI_063113</strain>
    </source>
</reference>
<keyword evidence="1" id="KW-0812">Transmembrane</keyword>
<evidence type="ECO:0000313" key="6">
    <source>
        <dbReference type="Proteomes" id="UP000447873"/>
    </source>
</evidence>